<dbReference type="Gene3D" id="3.40.50.300">
    <property type="entry name" value="P-loop containing nucleotide triphosphate hydrolases"/>
    <property type="match status" value="1"/>
</dbReference>
<dbReference type="AlphaFoldDB" id="A0A5C3KWI2"/>
<dbReference type="GO" id="GO:0006281">
    <property type="term" value="P:DNA repair"/>
    <property type="evidence" value="ECO:0007669"/>
    <property type="project" value="TreeGrafter"/>
</dbReference>
<dbReference type="InterPro" id="IPR006549">
    <property type="entry name" value="HAD-SF_hydro_IIIA"/>
</dbReference>
<dbReference type="InterPro" id="IPR023214">
    <property type="entry name" value="HAD_sf"/>
</dbReference>
<dbReference type="Pfam" id="PF13671">
    <property type="entry name" value="AAA_33"/>
    <property type="match status" value="1"/>
</dbReference>
<dbReference type="OrthoDB" id="19045at2759"/>
<dbReference type="NCBIfam" id="TIGR01664">
    <property type="entry name" value="DNA-3'-Pase"/>
    <property type="match status" value="1"/>
</dbReference>
<dbReference type="InterPro" id="IPR013954">
    <property type="entry name" value="PNK3P"/>
</dbReference>
<gene>
    <name evidence="2" type="ORF">FA15DRAFT_668877</name>
</gene>
<dbReference type="GO" id="GO:0046404">
    <property type="term" value="F:ATP-dependent polydeoxyribonucleotide 5'-hydroxyl-kinase activity"/>
    <property type="evidence" value="ECO:0007669"/>
    <property type="project" value="TreeGrafter"/>
</dbReference>
<dbReference type="InterPro" id="IPR027417">
    <property type="entry name" value="P-loop_NTPase"/>
</dbReference>
<dbReference type="PANTHER" id="PTHR12083:SF9">
    <property type="entry name" value="BIFUNCTIONAL POLYNUCLEOTIDE PHOSPHATASE_KINASE"/>
    <property type="match status" value="1"/>
</dbReference>
<feature type="compositionally biased region" description="Polar residues" evidence="1">
    <location>
        <begin position="1"/>
        <end position="16"/>
    </location>
</feature>
<feature type="region of interest" description="Disordered" evidence="1">
    <location>
        <begin position="1"/>
        <end position="38"/>
    </location>
</feature>
<accession>A0A5C3KWI2</accession>
<dbReference type="GO" id="GO:0003690">
    <property type="term" value="F:double-stranded DNA binding"/>
    <property type="evidence" value="ECO:0007669"/>
    <property type="project" value="TreeGrafter"/>
</dbReference>
<sequence length="437" mass="49428">MSSSKSNKTQASTSAKRSFAEVEPDQDQSSAQNKTPKVHPFFQKRTAVTVSEETGPFKWQEPLGPTGSCLHATNLEPITGVKVAALDLDGTIIKANVRNQTTDWEWWAPVVPRKIRELHESGYSLVIVSNQAIKPLPLKRWKEKVQLIAGALNVPLRLFAATAKDQYRKPMPGIWQELETIFLKDGITIDKEQSFFIGDAAGRVYSKTRSDFSSTDRKWALNVGLPFQTPEEYFLGLPPHPNVHLPGFNVSSLPELPPILPSSSALLPGNTLSEIVLFVGPPCVGKTNFYRRHFKPAGYTHVNQDMLKTRAKCVAAVLDAIDKKESCVVDNTNRDVSTRKFYLDVAKKNNVQIRCFIFTAPLELAWHNNIYRTYIEPSTDIPRRTLVPYSAIMGYRNTYEEPKAEEGFSEIRRVNWSFEGTEEEKKRWSMWLQIDGK</sequence>
<protein>
    <submittedName>
        <fullName evidence="2">Polynucleotide kinase 3'-phosphatase</fullName>
    </submittedName>
</protein>
<keyword evidence="3" id="KW-1185">Reference proteome</keyword>
<proteinExistence type="predicted"/>
<keyword evidence="2" id="KW-0808">Transferase</keyword>
<dbReference type="Pfam" id="PF08645">
    <property type="entry name" value="PNK3P"/>
    <property type="match status" value="1"/>
</dbReference>
<dbReference type="InterPro" id="IPR006551">
    <property type="entry name" value="Polynucleotide_phosphatase"/>
</dbReference>
<evidence type="ECO:0000313" key="2">
    <source>
        <dbReference type="EMBL" id="TFK25009.1"/>
    </source>
</evidence>
<evidence type="ECO:0000256" key="1">
    <source>
        <dbReference type="SAM" id="MobiDB-lite"/>
    </source>
</evidence>
<dbReference type="SUPFAM" id="SSF52540">
    <property type="entry name" value="P-loop containing nucleoside triphosphate hydrolases"/>
    <property type="match status" value="1"/>
</dbReference>
<reference evidence="2 3" key="1">
    <citation type="journal article" date="2019" name="Nat. Ecol. Evol.">
        <title>Megaphylogeny resolves global patterns of mushroom evolution.</title>
        <authorList>
            <person name="Varga T."/>
            <person name="Krizsan K."/>
            <person name="Foldi C."/>
            <person name="Dima B."/>
            <person name="Sanchez-Garcia M."/>
            <person name="Sanchez-Ramirez S."/>
            <person name="Szollosi G.J."/>
            <person name="Szarkandi J.G."/>
            <person name="Papp V."/>
            <person name="Albert L."/>
            <person name="Andreopoulos W."/>
            <person name="Angelini C."/>
            <person name="Antonin V."/>
            <person name="Barry K.W."/>
            <person name="Bougher N.L."/>
            <person name="Buchanan P."/>
            <person name="Buyck B."/>
            <person name="Bense V."/>
            <person name="Catcheside P."/>
            <person name="Chovatia M."/>
            <person name="Cooper J."/>
            <person name="Damon W."/>
            <person name="Desjardin D."/>
            <person name="Finy P."/>
            <person name="Geml J."/>
            <person name="Haridas S."/>
            <person name="Hughes K."/>
            <person name="Justo A."/>
            <person name="Karasinski D."/>
            <person name="Kautmanova I."/>
            <person name="Kiss B."/>
            <person name="Kocsube S."/>
            <person name="Kotiranta H."/>
            <person name="LaButti K.M."/>
            <person name="Lechner B.E."/>
            <person name="Liimatainen K."/>
            <person name="Lipzen A."/>
            <person name="Lukacs Z."/>
            <person name="Mihaltcheva S."/>
            <person name="Morgado L.N."/>
            <person name="Niskanen T."/>
            <person name="Noordeloos M.E."/>
            <person name="Ohm R.A."/>
            <person name="Ortiz-Santana B."/>
            <person name="Ovrebo C."/>
            <person name="Racz N."/>
            <person name="Riley R."/>
            <person name="Savchenko A."/>
            <person name="Shiryaev A."/>
            <person name="Soop K."/>
            <person name="Spirin V."/>
            <person name="Szebenyi C."/>
            <person name="Tomsovsky M."/>
            <person name="Tulloss R.E."/>
            <person name="Uehling J."/>
            <person name="Grigoriev I.V."/>
            <person name="Vagvolgyi C."/>
            <person name="Papp T."/>
            <person name="Martin F.M."/>
            <person name="Miettinen O."/>
            <person name="Hibbett D.S."/>
            <person name="Nagy L.G."/>
        </authorList>
    </citation>
    <scope>NUCLEOTIDE SEQUENCE [LARGE SCALE GENOMIC DNA]</scope>
    <source>
        <strain evidence="2 3">CBS 121175</strain>
    </source>
</reference>
<keyword evidence="2" id="KW-0418">Kinase</keyword>
<dbReference type="STRING" id="230819.A0A5C3KWI2"/>
<dbReference type="FunFam" id="3.40.50.300:FF:000737">
    <property type="entry name" value="Bifunctional polynucleotide phosphatase/kinase"/>
    <property type="match status" value="1"/>
</dbReference>
<dbReference type="PANTHER" id="PTHR12083">
    <property type="entry name" value="BIFUNCTIONAL POLYNUCLEOTIDE PHOSPHATASE/KINASE"/>
    <property type="match status" value="1"/>
</dbReference>
<organism evidence="2 3">
    <name type="scientific">Coprinopsis marcescibilis</name>
    <name type="common">Agaric fungus</name>
    <name type="synonym">Psathyrella marcescibilis</name>
    <dbReference type="NCBI Taxonomy" id="230819"/>
    <lineage>
        <taxon>Eukaryota</taxon>
        <taxon>Fungi</taxon>
        <taxon>Dikarya</taxon>
        <taxon>Basidiomycota</taxon>
        <taxon>Agaricomycotina</taxon>
        <taxon>Agaricomycetes</taxon>
        <taxon>Agaricomycetidae</taxon>
        <taxon>Agaricales</taxon>
        <taxon>Agaricineae</taxon>
        <taxon>Psathyrellaceae</taxon>
        <taxon>Coprinopsis</taxon>
    </lineage>
</organism>
<evidence type="ECO:0000313" key="3">
    <source>
        <dbReference type="Proteomes" id="UP000307440"/>
    </source>
</evidence>
<dbReference type="Proteomes" id="UP000307440">
    <property type="component" value="Unassembled WGS sequence"/>
</dbReference>
<dbReference type="InterPro" id="IPR036412">
    <property type="entry name" value="HAD-like_sf"/>
</dbReference>
<name>A0A5C3KWI2_COPMA</name>
<dbReference type="GO" id="GO:0046403">
    <property type="term" value="F:polynucleotide 3'-phosphatase activity"/>
    <property type="evidence" value="ECO:0007669"/>
    <property type="project" value="TreeGrafter"/>
</dbReference>
<dbReference type="Gene3D" id="3.40.50.1000">
    <property type="entry name" value="HAD superfamily/HAD-like"/>
    <property type="match status" value="1"/>
</dbReference>
<dbReference type="NCBIfam" id="TIGR01662">
    <property type="entry name" value="HAD-SF-IIIA"/>
    <property type="match status" value="1"/>
</dbReference>
<dbReference type="SUPFAM" id="SSF56784">
    <property type="entry name" value="HAD-like"/>
    <property type="match status" value="1"/>
</dbReference>
<dbReference type="EMBL" id="ML210191">
    <property type="protein sequence ID" value="TFK25009.1"/>
    <property type="molecule type" value="Genomic_DNA"/>
</dbReference>